<dbReference type="EMBL" id="VFPV01000004">
    <property type="protein sequence ID" value="TQM99157.1"/>
    <property type="molecule type" value="Genomic_DNA"/>
</dbReference>
<sequence length="41" mass="4399">MAPQTRDSLLLALFSLNQSTEGATVKLQLLDKAHDTGTDTP</sequence>
<gene>
    <name evidence="1" type="ORF">BDD18_3799</name>
</gene>
<dbReference type="RefSeq" id="WP_276491121.1">
    <property type="nucleotide sequence ID" value="NZ_JBKBXS010000011.1"/>
</dbReference>
<accession>A0A543KVR4</accession>
<dbReference type="Proteomes" id="UP000316993">
    <property type="component" value="Unassembled WGS sequence"/>
</dbReference>
<proteinExistence type="predicted"/>
<organism evidence="1 2">
    <name type="scientific">Acidovorax temperans</name>
    <dbReference type="NCBI Taxonomy" id="80878"/>
    <lineage>
        <taxon>Bacteria</taxon>
        <taxon>Pseudomonadati</taxon>
        <taxon>Pseudomonadota</taxon>
        <taxon>Betaproteobacteria</taxon>
        <taxon>Burkholderiales</taxon>
        <taxon>Comamonadaceae</taxon>
        <taxon>Acidovorax</taxon>
    </lineage>
</organism>
<name>A0A543KVR4_9BURK</name>
<dbReference type="AlphaFoldDB" id="A0A543KVR4"/>
<evidence type="ECO:0000313" key="1">
    <source>
        <dbReference type="EMBL" id="TQM99157.1"/>
    </source>
</evidence>
<protein>
    <submittedName>
        <fullName evidence="1">Uncharacterized protein</fullName>
    </submittedName>
</protein>
<reference evidence="1 2" key="1">
    <citation type="submission" date="2019-06" db="EMBL/GenBank/DDBJ databases">
        <title>Genomic Encyclopedia of Archaeal and Bacterial Type Strains, Phase II (KMG-II): from individual species to whole genera.</title>
        <authorList>
            <person name="Goeker M."/>
        </authorList>
    </citation>
    <scope>NUCLEOTIDE SEQUENCE [LARGE SCALE GENOMIC DNA]</scope>
    <source>
        <strain evidence="1 2">DSM 7270</strain>
    </source>
</reference>
<comment type="caution">
    <text evidence="1">The sequence shown here is derived from an EMBL/GenBank/DDBJ whole genome shotgun (WGS) entry which is preliminary data.</text>
</comment>
<evidence type="ECO:0000313" key="2">
    <source>
        <dbReference type="Proteomes" id="UP000316993"/>
    </source>
</evidence>